<keyword evidence="1" id="KW-1133">Transmembrane helix</keyword>
<dbReference type="AlphaFoldDB" id="A0A6C0E331"/>
<keyword evidence="1" id="KW-0812">Transmembrane</keyword>
<proteinExistence type="predicted"/>
<evidence type="ECO:0000256" key="1">
    <source>
        <dbReference type="SAM" id="Phobius"/>
    </source>
</evidence>
<feature type="transmembrane region" description="Helical" evidence="1">
    <location>
        <begin position="12"/>
        <end position="33"/>
    </location>
</feature>
<organism evidence="2">
    <name type="scientific">viral metagenome</name>
    <dbReference type="NCBI Taxonomy" id="1070528"/>
    <lineage>
        <taxon>unclassified sequences</taxon>
        <taxon>metagenomes</taxon>
        <taxon>organismal metagenomes</taxon>
    </lineage>
</organism>
<reference evidence="2" key="1">
    <citation type="journal article" date="2020" name="Nature">
        <title>Giant virus diversity and host interactions through global metagenomics.</title>
        <authorList>
            <person name="Schulz F."/>
            <person name="Roux S."/>
            <person name="Paez-Espino D."/>
            <person name="Jungbluth S."/>
            <person name="Walsh D.A."/>
            <person name="Denef V.J."/>
            <person name="McMahon K.D."/>
            <person name="Konstantinidis K.T."/>
            <person name="Eloe-Fadrosh E.A."/>
            <person name="Kyrpides N.C."/>
            <person name="Woyke T."/>
        </authorList>
    </citation>
    <scope>NUCLEOTIDE SEQUENCE</scope>
    <source>
        <strain evidence="2">GVMAG-M-3300023179-114</strain>
    </source>
</reference>
<protein>
    <submittedName>
        <fullName evidence="2">Uncharacterized protein</fullName>
    </submittedName>
</protein>
<sequence length="104" mass="11707">MAFPKKLGDLCTPALVYFVLSVLAIVVSVIQNLGNNKHYNLGNFSCKVPNTTVVFVAKVIYILFWTWILNLICKDGHKGIAWLLVLLPFILLFVVMGLVMINQR</sequence>
<keyword evidence="1" id="KW-0472">Membrane</keyword>
<dbReference type="EMBL" id="MN739727">
    <property type="protein sequence ID" value="QHT23178.1"/>
    <property type="molecule type" value="Genomic_DNA"/>
</dbReference>
<name>A0A6C0E331_9ZZZZ</name>
<feature type="transmembrane region" description="Helical" evidence="1">
    <location>
        <begin position="53"/>
        <end position="73"/>
    </location>
</feature>
<evidence type="ECO:0000313" key="2">
    <source>
        <dbReference type="EMBL" id="QHT23178.1"/>
    </source>
</evidence>
<accession>A0A6C0E331</accession>
<feature type="transmembrane region" description="Helical" evidence="1">
    <location>
        <begin position="80"/>
        <end position="101"/>
    </location>
</feature>